<comment type="caution">
    <text evidence="2">The sequence shown here is derived from an EMBL/GenBank/DDBJ whole genome shotgun (WGS) entry which is preliminary data.</text>
</comment>
<evidence type="ECO:0000256" key="1">
    <source>
        <dbReference type="SAM" id="MobiDB-lite"/>
    </source>
</evidence>
<accession>A0A830B9S6</accession>
<name>A0A830B9S6_9LAMI</name>
<dbReference type="AlphaFoldDB" id="A0A830B9S6"/>
<keyword evidence="3" id="KW-1185">Reference proteome</keyword>
<evidence type="ECO:0000313" key="2">
    <source>
        <dbReference type="EMBL" id="GFP81223.1"/>
    </source>
</evidence>
<dbReference type="Proteomes" id="UP000653305">
    <property type="component" value="Unassembled WGS sequence"/>
</dbReference>
<protein>
    <submittedName>
        <fullName evidence="2">Transposon tx1 uncharacterized 149 kDa protein</fullName>
    </submittedName>
</protein>
<evidence type="ECO:0000313" key="3">
    <source>
        <dbReference type="Proteomes" id="UP000653305"/>
    </source>
</evidence>
<feature type="compositionally biased region" description="Acidic residues" evidence="1">
    <location>
        <begin position="546"/>
        <end position="557"/>
    </location>
</feature>
<feature type="compositionally biased region" description="Basic and acidic residues" evidence="1">
    <location>
        <begin position="532"/>
        <end position="545"/>
    </location>
</feature>
<feature type="region of interest" description="Disordered" evidence="1">
    <location>
        <begin position="515"/>
        <end position="557"/>
    </location>
</feature>
<sequence>MKEVGRGGIEEDEDIVRIGHMGGFGILCLREIHIRIGGEVEETDHGTVDEDREPAVGDTVSDEFDEEVIGENREIMDNFLGNQDIISNDSTFDKARLGRTNQTGEEKIVTHAKHLREDLIRRNTEANGPKISPRGGVGGFRDKRAGGGGVRFGEGAEEEEISGGFQDISRNDVPAGFVKMGIETVGSRHTITIHAKNSSLDFIKGGGGTQSVFVRISDNGRNNIGVNRRELKAIRRENGGKIVDGRSVNRGGTGDENDLVSNLMYARFSAITFDEVMKELDKVRFKRAFLCFKSMRLSVEGLRSTLEPVDFLEEFVDTGGRGRDGPRGFHRVNEIMVTGPHILEAEGGFGLNGEGVEFENEGVVVGDSAGEVSDSGRRESVVPQRRKKNHVDPPPNRVLIEGMRGGTTFLLVRVKKDVKVATNHPRFVMIANREEVVPKETTTNFRALAVNNGEKERGRRESRNLVISVGDNLTKIEQPTKVVVMKVNFRLNEGKEIENDEKSFGEVWGRRRWEGQESRRDFTSTSEGSGGEAREKSKELGRVGELEESWSEEDSETDSGVEVSTRFDLGLGSRVKDLILPLGSGCGLDLEWREKLGGLGAIPKIEVPTLETEGGGRGKVKIWGGVDKWMVKRRRLLWA</sequence>
<feature type="region of interest" description="Disordered" evidence="1">
    <location>
        <begin position="367"/>
        <end position="397"/>
    </location>
</feature>
<dbReference type="EMBL" id="BMAC01000028">
    <property type="protein sequence ID" value="GFP81223.1"/>
    <property type="molecule type" value="Genomic_DNA"/>
</dbReference>
<feature type="region of interest" description="Disordered" evidence="1">
    <location>
        <begin position="125"/>
        <end position="152"/>
    </location>
</feature>
<organism evidence="2 3">
    <name type="scientific">Phtheirospermum japonicum</name>
    <dbReference type="NCBI Taxonomy" id="374723"/>
    <lineage>
        <taxon>Eukaryota</taxon>
        <taxon>Viridiplantae</taxon>
        <taxon>Streptophyta</taxon>
        <taxon>Embryophyta</taxon>
        <taxon>Tracheophyta</taxon>
        <taxon>Spermatophyta</taxon>
        <taxon>Magnoliopsida</taxon>
        <taxon>eudicotyledons</taxon>
        <taxon>Gunneridae</taxon>
        <taxon>Pentapetalae</taxon>
        <taxon>asterids</taxon>
        <taxon>lamiids</taxon>
        <taxon>Lamiales</taxon>
        <taxon>Orobanchaceae</taxon>
        <taxon>Orobanchaceae incertae sedis</taxon>
        <taxon>Phtheirospermum</taxon>
    </lineage>
</organism>
<gene>
    <name evidence="2" type="ORF">PHJA_000265600</name>
</gene>
<proteinExistence type="predicted"/>
<reference evidence="2" key="1">
    <citation type="submission" date="2020-07" db="EMBL/GenBank/DDBJ databases">
        <title>Ethylene signaling mediates host invasion by parasitic plants.</title>
        <authorList>
            <person name="Yoshida S."/>
        </authorList>
    </citation>
    <scope>NUCLEOTIDE SEQUENCE</scope>
    <source>
        <strain evidence="2">Okayama</strain>
    </source>
</reference>